<dbReference type="EMBL" id="JADPKZ010000016">
    <property type="protein sequence ID" value="MBF8376411.1"/>
    <property type="molecule type" value="Genomic_DNA"/>
</dbReference>
<evidence type="ECO:0000313" key="2">
    <source>
        <dbReference type="EMBL" id="MBF8376411.1"/>
    </source>
</evidence>
<dbReference type="PANTHER" id="PTHR40032">
    <property type="entry name" value="EXPORTED PROTEIN-RELATED"/>
    <property type="match status" value="1"/>
</dbReference>
<dbReference type="Pfam" id="PF12671">
    <property type="entry name" value="Amidase_6"/>
    <property type="match status" value="1"/>
</dbReference>
<keyword evidence="3" id="KW-1185">Reference proteome</keyword>
<dbReference type="Proteomes" id="UP000642910">
    <property type="component" value="Unassembled WGS sequence"/>
</dbReference>
<dbReference type="InterPro" id="IPR024301">
    <property type="entry name" value="Amidase_6"/>
</dbReference>
<reference evidence="2 3" key="1">
    <citation type="submission" date="2020-11" db="EMBL/GenBank/DDBJ databases">
        <title>Genomic insight of Alicyclobacillus mali FL 18 reveals a new arsenic-resistant strain, with potential in environmental biotechnology.</title>
        <authorList>
            <person name="Fiorentino G."/>
            <person name="Gallo G."/>
            <person name="Aulitto M."/>
        </authorList>
    </citation>
    <scope>NUCLEOTIDE SEQUENCE [LARGE SCALE GENOMIC DNA]</scope>
    <source>
        <strain evidence="2 3">FL 18</strain>
    </source>
</reference>
<proteinExistence type="predicted"/>
<name>A0ABS0EZF7_9BACL</name>
<comment type="caution">
    <text evidence="2">The sequence shown here is derived from an EMBL/GenBank/DDBJ whole genome shotgun (WGS) entry which is preliminary data.</text>
</comment>
<organism evidence="2 3">
    <name type="scientific">Alicyclobacillus mali</name>
    <name type="common">ex Roth et al. 2021</name>
    <dbReference type="NCBI Taxonomy" id="1123961"/>
    <lineage>
        <taxon>Bacteria</taxon>
        <taxon>Bacillati</taxon>
        <taxon>Bacillota</taxon>
        <taxon>Bacilli</taxon>
        <taxon>Bacillales</taxon>
        <taxon>Alicyclobacillaceae</taxon>
        <taxon>Alicyclobacillus</taxon>
    </lineage>
</organism>
<sequence length="320" mass="36999">MSSCVEALRKHFDIRARAWLHSSADGRAPTTGRAGFERLVHLAKQKKLTYEKLGKRIARVHTQVRIEKLEESRDRSMADVWATERICFTYYEGGTPYVECCQIRHEMRWVRAGDGWEMMHARESAMGQELPAVRVAAVEHVLPRFPRDPDWHSGLYDRVRAVRYADAWWDGTNPRYPRFSDDCTNFVSQCLFAGGLPMWGEPDRTAGWWFQFGPKPVWSYSWSTAHALYLVLTSAFGARVVSDPADLRIGDVIFYDWNGEGTYHHSTIVTDFDAMGEPLVNAHTIDSYHRPWLYTDSPAWTPRTRYAWVHLPDRVQVSGR</sequence>
<feature type="domain" description="Putative amidase" evidence="1">
    <location>
        <begin position="156"/>
        <end position="294"/>
    </location>
</feature>
<evidence type="ECO:0000259" key="1">
    <source>
        <dbReference type="Pfam" id="PF12671"/>
    </source>
</evidence>
<accession>A0ABS0EZF7</accession>
<evidence type="ECO:0000313" key="3">
    <source>
        <dbReference type="Proteomes" id="UP000642910"/>
    </source>
</evidence>
<dbReference type="PANTHER" id="PTHR40032:SF1">
    <property type="entry name" value="EXPORTED PROTEIN"/>
    <property type="match status" value="1"/>
</dbReference>
<gene>
    <name evidence="2" type="ORF">IW967_00715</name>
</gene>
<protein>
    <submittedName>
        <fullName evidence="2">Amidase domain-containing protein</fullName>
    </submittedName>
</protein>